<sequence length="101" mass="11445">MHDASTKRMGETKKKGKEDVEKGYGFVKGAKSIKTAKIGGLVGFDENEKGKISRYCWGTRHSTVDGKRDVNRKRERNFVRVEAKGAKRCGKGVYIWKHDNL</sequence>
<dbReference type="KEGG" id="ssck:SPSK_03765"/>
<dbReference type="AlphaFoldDB" id="A0A0F2LXT9"/>
<evidence type="ECO:0000313" key="2">
    <source>
        <dbReference type="Proteomes" id="UP000033710"/>
    </source>
</evidence>
<reference evidence="1 2" key="2">
    <citation type="journal article" date="2015" name="Eukaryot. Cell">
        <title>Asexual propagation of a virulent clone complex in a human and feline outbreak of sporotrichosis.</title>
        <authorList>
            <person name="Teixeira Mde M."/>
            <person name="Rodrigues A.M."/>
            <person name="Tsui C.K."/>
            <person name="de Almeida L.G."/>
            <person name="Van Diepeningen A.D."/>
            <person name="van den Ende B.G."/>
            <person name="Fernandes G.F."/>
            <person name="Kano R."/>
            <person name="Hamelin R.C."/>
            <person name="Lopes-Bezerra L.M."/>
            <person name="Vasconcelos A.T."/>
            <person name="de Hoog S."/>
            <person name="de Camargo Z.P."/>
            <person name="Felipe M.S."/>
        </authorList>
    </citation>
    <scope>NUCLEOTIDE SEQUENCE [LARGE SCALE GENOMIC DNA]</scope>
    <source>
        <strain evidence="1 2">1099-18</strain>
    </source>
</reference>
<dbReference type="RefSeq" id="XP_016584949.1">
    <property type="nucleotide sequence ID" value="XM_016730599.1"/>
</dbReference>
<proteinExistence type="predicted"/>
<organism evidence="1 2">
    <name type="scientific">Sporothrix schenckii 1099-18</name>
    <dbReference type="NCBI Taxonomy" id="1397361"/>
    <lineage>
        <taxon>Eukaryota</taxon>
        <taxon>Fungi</taxon>
        <taxon>Dikarya</taxon>
        <taxon>Ascomycota</taxon>
        <taxon>Pezizomycotina</taxon>
        <taxon>Sordariomycetes</taxon>
        <taxon>Sordariomycetidae</taxon>
        <taxon>Ophiostomatales</taxon>
        <taxon>Ophiostomataceae</taxon>
        <taxon>Sporothrix</taxon>
    </lineage>
</organism>
<protein>
    <submittedName>
        <fullName evidence="1">Uncharacterized protein</fullName>
    </submittedName>
</protein>
<dbReference type="GeneID" id="27665876"/>
<accession>A0A0F2LXT9</accession>
<dbReference type="Proteomes" id="UP000033710">
    <property type="component" value="Unassembled WGS sequence"/>
</dbReference>
<dbReference type="VEuPathDB" id="FungiDB:SPSK_03765"/>
<dbReference type="EMBL" id="AXCR01000010">
    <property type="protein sequence ID" value="KJR82273.1"/>
    <property type="molecule type" value="Genomic_DNA"/>
</dbReference>
<evidence type="ECO:0000313" key="1">
    <source>
        <dbReference type="EMBL" id="KJR82273.1"/>
    </source>
</evidence>
<name>A0A0F2LXT9_SPOSC</name>
<comment type="caution">
    <text evidence="1">The sequence shown here is derived from an EMBL/GenBank/DDBJ whole genome shotgun (WGS) entry which is preliminary data.</text>
</comment>
<reference evidence="1 2" key="1">
    <citation type="journal article" date="2014" name="BMC Genomics">
        <title>Comparative genomics of the major fungal agents of human and animal Sporotrichosis: Sporothrix schenckii and Sporothrix brasiliensis.</title>
        <authorList>
            <person name="Teixeira M.M."/>
            <person name="de Almeida L.G."/>
            <person name="Kubitschek-Barreira P."/>
            <person name="Alves F.L."/>
            <person name="Kioshima E.S."/>
            <person name="Abadio A.K."/>
            <person name="Fernandes L."/>
            <person name="Derengowski L.S."/>
            <person name="Ferreira K.S."/>
            <person name="Souza R.C."/>
            <person name="Ruiz J.C."/>
            <person name="de Andrade N.C."/>
            <person name="Paes H.C."/>
            <person name="Nicola A.M."/>
            <person name="Albuquerque P."/>
            <person name="Gerber A.L."/>
            <person name="Martins V.P."/>
            <person name="Peconick L.D."/>
            <person name="Neto A.V."/>
            <person name="Chaucanez C.B."/>
            <person name="Silva P.A."/>
            <person name="Cunha O.L."/>
            <person name="de Oliveira F.F."/>
            <person name="dos Santos T.C."/>
            <person name="Barros A.L."/>
            <person name="Soares M.A."/>
            <person name="de Oliveira L.M."/>
            <person name="Marini M.M."/>
            <person name="Villalobos-Duno H."/>
            <person name="Cunha M.M."/>
            <person name="de Hoog S."/>
            <person name="da Silveira J.F."/>
            <person name="Henrissat B."/>
            <person name="Nino-Vega G.A."/>
            <person name="Cisalpino P.S."/>
            <person name="Mora-Montes H.M."/>
            <person name="Almeida S.R."/>
            <person name="Stajich J.E."/>
            <person name="Lopes-Bezerra L.M."/>
            <person name="Vasconcelos A.T."/>
            <person name="Felipe M.S."/>
        </authorList>
    </citation>
    <scope>NUCLEOTIDE SEQUENCE [LARGE SCALE GENOMIC DNA]</scope>
    <source>
        <strain evidence="1 2">1099-18</strain>
    </source>
</reference>
<gene>
    <name evidence="1" type="ORF">SPSK_03765</name>
</gene>